<evidence type="ECO:0000256" key="2">
    <source>
        <dbReference type="ARBA" id="ARBA00022989"/>
    </source>
</evidence>
<evidence type="ECO:0000256" key="4">
    <source>
        <dbReference type="SAM" id="MobiDB-lite"/>
    </source>
</evidence>
<evidence type="ECO:0000256" key="5">
    <source>
        <dbReference type="SAM" id="Phobius"/>
    </source>
</evidence>
<dbReference type="PANTHER" id="PTHR28263:SF1">
    <property type="entry name" value="GOLGI TO ER TRAFFIC PROTEIN 2"/>
    <property type="match status" value="1"/>
</dbReference>
<reference evidence="6" key="1">
    <citation type="journal article" date="2016" name="Proc. Natl. Acad. Sci. U.S.A.">
        <title>Lipid metabolic changes in an early divergent fungus govern the establishment of a mutualistic symbiosis with endobacteria.</title>
        <authorList>
            <person name="Lastovetsky O.A."/>
            <person name="Gaspar M.L."/>
            <person name="Mondo S.J."/>
            <person name="LaButti K.M."/>
            <person name="Sandor L."/>
            <person name="Grigoriev I.V."/>
            <person name="Henry S.A."/>
            <person name="Pawlowska T.E."/>
        </authorList>
    </citation>
    <scope>NUCLEOTIDE SEQUENCE [LARGE SCALE GENOMIC DNA]</scope>
    <source>
        <strain evidence="6">ATCC 52814</strain>
    </source>
</reference>
<gene>
    <name evidence="6" type="ORF">BCV72DRAFT_127904</name>
</gene>
<dbReference type="Pfam" id="PF08690">
    <property type="entry name" value="GET2"/>
    <property type="match status" value="1"/>
</dbReference>
<dbReference type="OrthoDB" id="2262873at2759"/>
<evidence type="ECO:0000313" key="6">
    <source>
        <dbReference type="EMBL" id="ORE06118.1"/>
    </source>
</evidence>
<feature type="compositionally biased region" description="Low complexity" evidence="4">
    <location>
        <begin position="41"/>
        <end position="53"/>
    </location>
</feature>
<keyword evidence="2 5" id="KW-1133">Transmembrane helix</keyword>
<accession>A0A1X0R2F2</accession>
<evidence type="ECO:0000256" key="1">
    <source>
        <dbReference type="ARBA" id="ARBA00022692"/>
    </source>
</evidence>
<feature type="transmembrane region" description="Helical" evidence="5">
    <location>
        <begin position="200"/>
        <end position="218"/>
    </location>
</feature>
<keyword evidence="1 5" id="KW-0812">Transmembrane</keyword>
<evidence type="ECO:0000256" key="3">
    <source>
        <dbReference type="ARBA" id="ARBA00023136"/>
    </source>
</evidence>
<organism evidence="6">
    <name type="scientific">Rhizopus microsporus var. microsporus</name>
    <dbReference type="NCBI Taxonomy" id="86635"/>
    <lineage>
        <taxon>Eukaryota</taxon>
        <taxon>Fungi</taxon>
        <taxon>Fungi incertae sedis</taxon>
        <taxon>Mucoromycota</taxon>
        <taxon>Mucoromycotina</taxon>
        <taxon>Mucoromycetes</taxon>
        <taxon>Mucorales</taxon>
        <taxon>Mucorineae</taxon>
        <taxon>Rhizopodaceae</taxon>
        <taxon>Rhizopus</taxon>
    </lineage>
</organism>
<dbReference type="InterPro" id="IPR028143">
    <property type="entry name" value="Get2/sif1"/>
</dbReference>
<dbReference type="AlphaFoldDB" id="A0A1X0R2F2"/>
<feature type="region of interest" description="Disordered" evidence="4">
    <location>
        <begin position="1"/>
        <end position="104"/>
    </location>
</feature>
<protein>
    <submittedName>
        <fullName evidence="6">Uncharacterized protein</fullName>
    </submittedName>
</protein>
<proteinExistence type="predicted"/>
<keyword evidence="3 5" id="KW-0472">Membrane</keyword>
<feature type="compositionally biased region" description="Basic and acidic residues" evidence="4">
    <location>
        <begin position="71"/>
        <end position="81"/>
    </location>
</feature>
<sequence>MGELSEQEKLEKRRARRQQRILASAESRLNKITGSQSAFRSSPTPSPSNSTSSFQETNVSSLAEHYPSAQDPRRQKYEERLTPPPPSPQPTTSASRVQQHRPEVQKRIEEEKARELNDHGFLGGRVPQILLATMLRRTNPQERMNQKSARLPANKYWNLLHFVAMVWLGVCAVCSQWSTYGASGVCDLIHQNETYDHNTVYYPVFWYFVTIQSLLHFARKVYQPEYKITDELTFSGIVSQLPEALQDPACFVQKYGVIINEIFRDLCIVVFVIGFISLMTSFVY</sequence>
<dbReference type="Proteomes" id="UP000242414">
    <property type="component" value="Unassembled WGS sequence"/>
</dbReference>
<dbReference type="VEuPathDB" id="FungiDB:BCV72DRAFT_127904"/>
<feature type="transmembrane region" description="Helical" evidence="5">
    <location>
        <begin position="156"/>
        <end position="180"/>
    </location>
</feature>
<feature type="transmembrane region" description="Helical" evidence="5">
    <location>
        <begin position="262"/>
        <end position="283"/>
    </location>
</feature>
<feature type="compositionally biased region" description="Polar residues" evidence="4">
    <location>
        <begin position="30"/>
        <end position="40"/>
    </location>
</feature>
<feature type="compositionally biased region" description="Basic and acidic residues" evidence="4">
    <location>
        <begin position="1"/>
        <end position="11"/>
    </location>
</feature>
<dbReference type="EMBL" id="KV921929">
    <property type="protein sequence ID" value="ORE06118.1"/>
    <property type="molecule type" value="Genomic_DNA"/>
</dbReference>
<dbReference type="PANTHER" id="PTHR28263">
    <property type="entry name" value="GOLGI TO ER TRAFFIC PROTEIN 2"/>
    <property type="match status" value="1"/>
</dbReference>
<name>A0A1X0R2F2_RHIZD</name>